<keyword evidence="4" id="KW-0812">Transmembrane</keyword>
<feature type="transmembrane region" description="Helical" evidence="4">
    <location>
        <begin position="463"/>
        <end position="487"/>
    </location>
</feature>
<dbReference type="Proteomes" id="UP000007151">
    <property type="component" value="Unassembled WGS sequence"/>
</dbReference>
<dbReference type="InterPro" id="IPR050271">
    <property type="entry name" value="UDP-glycosyltransferase"/>
</dbReference>
<name>A0A212FEF3_DANPL</name>
<evidence type="ECO:0000313" key="6">
    <source>
        <dbReference type="EMBL" id="OWR52114.1"/>
    </source>
</evidence>
<evidence type="ECO:0000256" key="1">
    <source>
        <dbReference type="ARBA" id="ARBA00009995"/>
    </source>
</evidence>
<keyword evidence="4" id="KW-1133">Transmembrane helix</keyword>
<keyword evidence="2" id="KW-0328">Glycosyltransferase</keyword>
<comment type="similarity">
    <text evidence="1">Belongs to the UDP-glycosyltransferase family.</text>
</comment>
<protein>
    <submittedName>
        <fullName evidence="6">UDP-glycosyltransferase UGT48A1</fullName>
    </submittedName>
</protein>
<dbReference type="CDD" id="cd03784">
    <property type="entry name" value="GT1_Gtf-like"/>
    <property type="match status" value="1"/>
</dbReference>
<evidence type="ECO:0000313" key="7">
    <source>
        <dbReference type="Proteomes" id="UP000007151"/>
    </source>
</evidence>
<keyword evidence="7" id="KW-1185">Reference proteome</keyword>
<feature type="signal peptide" evidence="5">
    <location>
        <begin position="1"/>
        <end position="16"/>
    </location>
</feature>
<keyword evidence="5" id="KW-0732">Signal</keyword>
<evidence type="ECO:0000256" key="2">
    <source>
        <dbReference type="ARBA" id="ARBA00022676"/>
    </source>
</evidence>
<evidence type="ECO:0000256" key="5">
    <source>
        <dbReference type="SAM" id="SignalP"/>
    </source>
</evidence>
<organism evidence="6 7">
    <name type="scientific">Danaus plexippus plexippus</name>
    <dbReference type="NCBI Taxonomy" id="278856"/>
    <lineage>
        <taxon>Eukaryota</taxon>
        <taxon>Metazoa</taxon>
        <taxon>Ecdysozoa</taxon>
        <taxon>Arthropoda</taxon>
        <taxon>Hexapoda</taxon>
        <taxon>Insecta</taxon>
        <taxon>Pterygota</taxon>
        <taxon>Neoptera</taxon>
        <taxon>Endopterygota</taxon>
        <taxon>Lepidoptera</taxon>
        <taxon>Glossata</taxon>
        <taxon>Ditrysia</taxon>
        <taxon>Papilionoidea</taxon>
        <taxon>Nymphalidae</taxon>
        <taxon>Danainae</taxon>
        <taxon>Danaini</taxon>
        <taxon>Danaina</taxon>
        <taxon>Danaus</taxon>
        <taxon>Danaus</taxon>
    </lineage>
</organism>
<gene>
    <name evidence="6" type="ORF">KGM_204754</name>
</gene>
<dbReference type="Pfam" id="PF00201">
    <property type="entry name" value="UDPGT"/>
    <property type="match status" value="1"/>
</dbReference>
<evidence type="ECO:0000256" key="3">
    <source>
        <dbReference type="ARBA" id="ARBA00022679"/>
    </source>
</evidence>
<evidence type="ECO:0000256" key="4">
    <source>
        <dbReference type="SAM" id="Phobius"/>
    </source>
</evidence>
<dbReference type="KEGG" id="dpl:KGM_204754"/>
<sequence length="498" mass="56662">MDKLLLLSCCVVASHCSNILVVFPVPERSHRVLGESIVKILLEAGHEVTWVTPFPRDIKWSKLDYIDISSALIHETETGNNDDHGPSISELRLNIQQLGSRYAGLALRHPALQELMVNTTVRFEAVVAEWYHSGLLAPLASVFDCPLVWYTPEDISWQTYGLVHGDSSLDFMASTLQSPSYSLPERLRYLWSKLCFGVRNYFHISATELPEYEACYLRAFQSRRRVLPNYEELVYQGSALLINSHPPLGHKIPLPLNAKFNIAKLLDGSKAGVIYVNLESHVTSGEVSHHVIQELIEIFGVVQQTVIWKSEEIQWSLPQNVFMMKNPPQNIILNHTNTIAYINHGQMLSIVDAINFGVPVIGIPLLEDHIVNMDSVVKRGCGIKVDYTNEFAWKVKDAVNRILKMSSYREQSNKDKLIFRNRVATPQSEVLHLMQLVLDSDGAGHLQSSTLFLSVMERHNLDIIILVLMFFWFLNRAWSLFGAYFVWGEDDSDDKKYQ</sequence>
<dbReference type="Gene3D" id="3.40.50.2000">
    <property type="entry name" value="Glycogen Phosphorylase B"/>
    <property type="match status" value="1"/>
</dbReference>
<proteinExistence type="inferred from homology"/>
<keyword evidence="3" id="KW-0808">Transferase</keyword>
<dbReference type="AlphaFoldDB" id="A0A212FEF3"/>
<dbReference type="PANTHER" id="PTHR48043:SF159">
    <property type="entry name" value="EG:EG0003.4 PROTEIN-RELATED"/>
    <property type="match status" value="1"/>
</dbReference>
<dbReference type="PANTHER" id="PTHR48043">
    <property type="entry name" value="EG:EG0003.4 PROTEIN-RELATED"/>
    <property type="match status" value="1"/>
</dbReference>
<dbReference type="GO" id="GO:0008194">
    <property type="term" value="F:UDP-glycosyltransferase activity"/>
    <property type="evidence" value="ECO:0007669"/>
    <property type="project" value="InterPro"/>
</dbReference>
<dbReference type="eggNOG" id="KOG1192">
    <property type="taxonomic scope" value="Eukaryota"/>
</dbReference>
<accession>A0A212FEF3</accession>
<dbReference type="InParanoid" id="A0A212FEF3"/>
<dbReference type="EMBL" id="AGBW02008947">
    <property type="protein sequence ID" value="OWR52114.1"/>
    <property type="molecule type" value="Genomic_DNA"/>
</dbReference>
<dbReference type="InterPro" id="IPR002213">
    <property type="entry name" value="UDP_glucos_trans"/>
</dbReference>
<reference evidence="6 7" key="1">
    <citation type="journal article" date="2011" name="Cell">
        <title>The monarch butterfly genome yields insights into long-distance migration.</title>
        <authorList>
            <person name="Zhan S."/>
            <person name="Merlin C."/>
            <person name="Boore J.L."/>
            <person name="Reppert S.M."/>
        </authorList>
    </citation>
    <scope>NUCLEOTIDE SEQUENCE [LARGE SCALE GENOMIC DNA]</scope>
    <source>
        <strain evidence="6">F-2</strain>
    </source>
</reference>
<comment type="caution">
    <text evidence="6">The sequence shown here is derived from an EMBL/GenBank/DDBJ whole genome shotgun (WGS) entry which is preliminary data.</text>
</comment>
<keyword evidence="4" id="KW-0472">Membrane</keyword>
<dbReference type="SUPFAM" id="SSF53756">
    <property type="entry name" value="UDP-Glycosyltransferase/glycogen phosphorylase"/>
    <property type="match status" value="1"/>
</dbReference>
<feature type="chain" id="PRO_5012758532" evidence="5">
    <location>
        <begin position="17"/>
        <end position="498"/>
    </location>
</feature>